<dbReference type="InterPro" id="IPR000182">
    <property type="entry name" value="GNAT_dom"/>
</dbReference>
<dbReference type="PROSITE" id="PS51186">
    <property type="entry name" value="GNAT"/>
    <property type="match status" value="1"/>
</dbReference>
<evidence type="ECO:0000259" key="1">
    <source>
        <dbReference type="PROSITE" id="PS51186"/>
    </source>
</evidence>
<dbReference type="Gene3D" id="3.40.630.30">
    <property type="match status" value="1"/>
</dbReference>
<sequence>MDDADHESDAERHIAWRAGTVGLAALDVDDADLLHGWRSDPVIAHEMGIWPRSRTATRERVERDCDDNDRDDFLVLLPDHTPIGHAVLSNQDIGDGKAEVELMLAPGHRGQGHGVAALDALVDLAFGELWLYRLTAETHTDNAPALAVLARSGFVQEGVSRSACLHRGRRHDLAVFSLLRPEWEALKRPRAWEVRAAGAAGDDSGSEAAGDASI</sequence>
<dbReference type="OrthoDB" id="9132139at2"/>
<organism evidence="2 3">
    <name type="scientific">Streptomyces adustus</name>
    <dbReference type="NCBI Taxonomy" id="1609272"/>
    <lineage>
        <taxon>Bacteria</taxon>
        <taxon>Bacillati</taxon>
        <taxon>Actinomycetota</taxon>
        <taxon>Actinomycetes</taxon>
        <taxon>Kitasatosporales</taxon>
        <taxon>Streptomycetaceae</taxon>
        <taxon>Streptomyces</taxon>
    </lineage>
</organism>
<comment type="caution">
    <text evidence="2">The sequence shown here is derived from an EMBL/GenBank/DDBJ whole genome shotgun (WGS) entry which is preliminary data.</text>
</comment>
<dbReference type="PANTHER" id="PTHR43441">
    <property type="entry name" value="RIBOSOMAL-PROTEIN-SERINE ACETYLTRANSFERASE"/>
    <property type="match status" value="1"/>
</dbReference>
<dbReference type="AlphaFoldDB" id="A0A5N8VQB8"/>
<proteinExistence type="predicted"/>
<evidence type="ECO:0000313" key="3">
    <source>
        <dbReference type="Proteomes" id="UP000325849"/>
    </source>
</evidence>
<dbReference type="Proteomes" id="UP000325849">
    <property type="component" value="Unassembled WGS sequence"/>
</dbReference>
<feature type="domain" description="N-acetyltransferase" evidence="1">
    <location>
        <begin position="21"/>
        <end position="182"/>
    </location>
</feature>
<protein>
    <submittedName>
        <fullName evidence="2">GNAT family N-acetyltransferase</fullName>
    </submittedName>
</protein>
<dbReference type="CDD" id="cd04301">
    <property type="entry name" value="NAT_SF"/>
    <property type="match status" value="1"/>
</dbReference>
<name>A0A5N8VQB8_9ACTN</name>
<dbReference type="PANTHER" id="PTHR43441:SF11">
    <property type="entry name" value="RIBOSOMAL-PROTEIN-SERINE ACETYLTRANSFERASE"/>
    <property type="match status" value="1"/>
</dbReference>
<keyword evidence="2" id="KW-0808">Transferase</keyword>
<dbReference type="EMBL" id="VJZD01000264">
    <property type="protein sequence ID" value="MPY36952.1"/>
    <property type="molecule type" value="Genomic_DNA"/>
</dbReference>
<dbReference type="SUPFAM" id="SSF55729">
    <property type="entry name" value="Acyl-CoA N-acyltransferases (Nat)"/>
    <property type="match status" value="1"/>
</dbReference>
<keyword evidence="3" id="KW-1185">Reference proteome</keyword>
<dbReference type="Pfam" id="PF13302">
    <property type="entry name" value="Acetyltransf_3"/>
    <property type="match status" value="1"/>
</dbReference>
<dbReference type="GO" id="GO:0005737">
    <property type="term" value="C:cytoplasm"/>
    <property type="evidence" value="ECO:0007669"/>
    <property type="project" value="TreeGrafter"/>
</dbReference>
<dbReference type="GO" id="GO:1990189">
    <property type="term" value="F:protein N-terminal-serine acetyltransferase activity"/>
    <property type="evidence" value="ECO:0007669"/>
    <property type="project" value="TreeGrafter"/>
</dbReference>
<accession>A0A5N8VQB8</accession>
<evidence type="ECO:0000313" key="2">
    <source>
        <dbReference type="EMBL" id="MPY36952.1"/>
    </source>
</evidence>
<reference evidence="2 3" key="1">
    <citation type="submission" date="2019-07" db="EMBL/GenBank/DDBJ databases">
        <title>New species of Amycolatopsis and Streptomyces.</title>
        <authorList>
            <person name="Duangmal K."/>
            <person name="Teo W.F.A."/>
            <person name="Lipun K."/>
        </authorList>
    </citation>
    <scope>NUCLEOTIDE SEQUENCE [LARGE SCALE GENOMIC DNA]</scope>
    <source>
        <strain evidence="2 3">NBRC 109810</strain>
    </source>
</reference>
<dbReference type="InterPro" id="IPR016181">
    <property type="entry name" value="Acyl_CoA_acyltransferase"/>
</dbReference>
<dbReference type="GO" id="GO:0008999">
    <property type="term" value="F:protein-N-terminal-alanine acetyltransferase activity"/>
    <property type="evidence" value="ECO:0007669"/>
    <property type="project" value="TreeGrafter"/>
</dbReference>
<gene>
    <name evidence="2" type="ORF">FNH09_38775</name>
</gene>
<dbReference type="InterPro" id="IPR051908">
    <property type="entry name" value="Ribosomal_N-acetyltransferase"/>
</dbReference>